<keyword evidence="3" id="KW-1185">Reference proteome</keyword>
<dbReference type="EMBL" id="MVHS01000033">
    <property type="protein sequence ID" value="ORA69049.1"/>
    <property type="molecule type" value="Genomic_DNA"/>
</dbReference>
<evidence type="ECO:0000313" key="3">
    <source>
        <dbReference type="Proteomes" id="UP000192801"/>
    </source>
</evidence>
<evidence type="ECO:0000313" key="2">
    <source>
        <dbReference type="EMBL" id="ORA69049.1"/>
    </source>
</evidence>
<dbReference type="AlphaFoldDB" id="A0A1X0DA21"/>
<dbReference type="Proteomes" id="UP000192801">
    <property type="component" value="Unassembled WGS sequence"/>
</dbReference>
<feature type="compositionally biased region" description="Low complexity" evidence="1">
    <location>
        <begin position="1"/>
        <end position="16"/>
    </location>
</feature>
<evidence type="ECO:0000256" key="1">
    <source>
        <dbReference type="SAM" id="MobiDB-lite"/>
    </source>
</evidence>
<name>A0A1X0DA21_9MYCO</name>
<proteinExistence type="predicted"/>
<comment type="caution">
    <text evidence="2">The sequence shown here is derived from an EMBL/GenBank/DDBJ whole genome shotgun (WGS) entry which is preliminary data.</text>
</comment>
<feature type="region of interest" description="Disordered" evidence="1">
    <location>
        <begin position="1"/>
        <end position="29"/>
    </location>
</feature>
<organism evidence="2 3">
    <name type="scientific">Mycolicibacterium insubricum</name>
    <dbReference type="NCBI Taxonomy" id="444597"/>
    <lineage>
        <taxon>Bacteria</taxon>
        <taxon>Bacillati</taxon>
        <taxon>Actinomycetota</taxon>
        <taxon>Actinomycetes</taxon>
        <taxon>Mycobacteriales</taxon>
        <taxon>Mycobacteriaceae</taxon>
        <taxon>Mycolicibacterium</taxon>
    </lineage>
</organism>
<sequence>MLVAGALGAGTPAATAEVVPGSEDGWGQPPGGVMLTVDGDDGSGHHTLNLTWGNIDPLPKENGIWQCTVTERSTTTQRGMVGSAPGDIPVVNLSYTVDLLPATGGGNRRQVSAPAGELINMRLECRTYIPGAFATTPPSAPFGWHFQYQLR</sequence>
<gene>
    <name evidence="2" type="ORF">BST26_13745</name>
</gene>
<dbReference type="STRING" id="444597.BST26_13745"/>
<accession>A0A1X0DA21</accession>
<protein>
    <submittedName>
        <fullName evidence="2">Uncharacterized protein</fullName>
    </submittedName>
</protein>
<reference evidence="2 3" key="1">
    <citation type="submission" date="2016-12" db="EMBL/GenBank/DDBJ databases">
        <title>The new phylogeny of genus Mycobacterium.</title>
        <authorList>
            <person name="Tortoli E."/>
            <person name="Trovato A."/>
            <person name="Cirillo D.M."/>
        </authorList>
    </citation>
    <scope>NUCLEOTIDE SEQUENCE [LARGE SCALE GENOMIC DNA]</scope>
    <source>
        <strain evidence="2 3">DSM 45130</strain>
    </source>
</reference>